<dbReference type="STRING" id="907931.GCA_000165675_01895"/>
<dbReference type="Proteomes" id="UP000295681">
    <property type="component" value="Unassembled WGS sequence"/>
</dbReference>
<keyword evidence="1" id="KW-0694">RNA-binding</keyword>
<protein>
    <submittedName>
        <fullName evidence="3">Uncharacterized protein</fullName>
    </submittedName>
</protein>
<feature type="compositionally biased region" description="Basic and acidic residues" evidence="2">
    <location>
        <begin position="112"/>
        <end position="121"/>
    </location>
</feature>
<proteinExistence type="predicted"/>
<dbReference type="EMBL" id="PUFI01000002">
    <property type="protein sequence ID" value="TDG70113.1"/>
    <property type="molecule type" value="Genomic_DNA"/>
</dbReference>
<evidence type="ECO:0000313" key="3">
    <source>
        <dbReference type="EMBL" id="TDG70113.1"/>
    </source>
</evidence>
<evidence type="ECO:0000313" key="4">
    <source>
        <dbReference type="Proteomes" id="UP000295681"/>
    </source>
</evidence>
<gene>
    <name evidence="3" type="ORF">C5L23_001637</name>
</gene>
<dbReference type="NCBIfam" id="TIGR02988">
    <property type="entry name" value="YaaA_near_RecF"/>
    <property type="match status" value="1"/>
</dbReference>
<organism evidence="3 4">
    <name type="scientific">Leuconostoc fallax</name>
    <dbReference type="NCBI Taxonomy" id="1251"/>
    <lineage>
        <taxon>Bacteria</taxon>
        <taxon>Bacillati</taxon>
        <taxon>Bacillota</taxon>
        <taxon>Bacilli</taxon>
        <taxon>Lactobacillales</taxon>
        <taxon>Lactobacillaceae</taxon>
        <taxon>Leuconostoc</taxon>
    </lineage>
</organism>
<reference evidence="3 4" key="1">
    <citation type="journal article" date="2019" name="Appl. Microbiol. Biotechnol.">
        <title>Uncovering carbohydrate metabolism through a genotype-phenotype association study of 56 lactic acid bacteria genomes.</title>
        <authorList>
            <person name="Buron-Moles G."/>
            <person name="Chailyan A."/>
            <person name="Dolejs I."/>
            <person name="Forster J."/>
            <person name="Miks M.H."/>
        </authorList>
    </citation>
    <scope>NUCLEOTIDE SEQUENCE [LARGE SCALE GENOMIC DNA]</scope>
    <source>
        <strain evidence="3 4">ATCC 700006</strain>
    </source>
</reference>
<evidence type="ECO:0000256" key="2">
    <source>
        <dbReference type="SAM" id="MobiDB-lite"/>
    </source>
</evidence>
<keyword evidence="4" id="KW-1185">Reference proteome</keyword>
<dbReference type="PROSITE" id="PS50889">
    <property type="entry name" value="S4"/>
    <property type="match status" value="1"/>
</dbReference>
<dbReference type="AlphaFoldDB" id="A0A4R5NBY0"/>
<comment type="caution">
    <text evidence="3">The sequence shown here is derived from an EMBL/GenBank/DDBJ whole genome shotgun (WGS) entry which is preliminary data.</text>
</comment>
<sequence>MSDVHITTEYITLTQLLKEENIISSGGQAKYFLGDDDNKVFLNGEPENRRGKKLYAGDLVSINHQEYTIKQADNAAELIPIMQEKKAARALAAKRTIRDDRIKSQKAAAAKARKEARFEKIRRSKGPSSWNSHR</sequence>
<dbReference type="InterPro" id="IPR036986">
    <property type="entry name" value="S4_RNA-bd_sf"/>
</dbReference>
<dbReference type="SUPFAM" id="SSF55174">
    <property type="entry name" value="Alpha-L RNA-binding motif"/>
    <property type="match status" value="1"/>
</dbReference>
<name>A0A4R5NBY0_9LACO</name>
<dbReference type="Pfam" id="PF13275">
    <property type="entry name" value="S4_2"/>
    <property type="match status" value="1"/>
</dbReference>
<accession>A0A4R5NBY0</accession>
<dbReference type="InterPro" id="IPR014330">
    <property type="entry name" value="RNA-bd_S4-rel_YaaA"/>
</dbReference>
<dbReference type="Gene3D" id="3.10.290.10">
    <property type="entry name" value="RNA-binding S4 domain"/>
    <property type="match status" value="1"/>
</dbReference>
<feature type="region of interest" description="Disordered" evidence="2">
    <location>
        <begin position="102"/>
        <end position="134"/>
    </location>
</feature>
<dbReference type="GO" id="GO:0003723">
    <property type="term" value="F:RNA binding"/>
    <property type="evidence" value="ECO:0007669"/>
    <property type="project" value="UniProtKB-KW"/>
</dbReference>
<evidence type="ECO:0000256" key="1">
    <source>
        <dbReference type="PROSITE-ProRule" id="PRU00182"/>
    </source>
</evidence>